<keyword evidence="1" id="KW-0862">Zinc</keyword>
<accession>A0A8H7ZM41</accession>
<dbReference type="Pfam" id="PF15801">
    <property type="entry name" value="zf-C6H2"/>
    <property type="match status" value="1"/>
</dbReference>
<organism evidence="3 4">
    <name type="scientific">Olpidium bornovanus</name>
    <dbReference type="NCBI Taxonomy" id="278681"/>
    <lineage>
        <taxon>Eukaryota</taxon>
        <taxon>Fungi</taxon>
        <taxon>Fungi incertae sedis</taxon>
        <taxon>Olpidiomycota</taxon>
        <taxon>Olpidiomycotina</taxon>
        <taxon>Olpidiomycetes</taxon>
        <taxon>Olpidiales</taxon>
        <taxon>Olpidiaceae</taxon>
        <taxon>Olpidium</taxon>
    </lineage>
</organism>
<comment type="caution">
    <text evidence="3">The sequence shown here is derived from an EMBL/GenBank/DDBJ whole genome shotgun (WGS) entry which is preliminary data.</text>
</comment>
<sequence length="153" mass="17020">MELLADVNPRLFDFFPSIQTVGGLTPLHLAAARFSNLASPPRATLHCPTCLKLGISGSYFCSQDCFKTNWATHKLVHRSKQPDIDPFRHFAYTGPLRAQYPLSPMRTATSYSGAEDNETRAEHVQAERERNALSPLGILRHSTKSLPPPKICC</sequence>
<reference evidence="3 4" key="1">
    <citation type="journal article" name="Sci. Rep.">
        <title>Genome-scale phylogenetic analyses confirm Olpidium as the closest living zoosporic fungus to the non-flagellated, terrestrial fungi.</title>
        <authorList>
            <person name="Chang Y."/>
            <person name="Rochon D."/>
            <person name="Sekimoto S."/>
            <person name="Wang Y."/>
            <person name="Chovatia M."/>
            <person name="Sandor L."/>
            <person name="Salamov A."/>
            <person name="Grigoriev I.V."/>
            <person name="Stajich J.E."/>
            <person name="Spatafora J.W."/>
        </authorList>
    </citation>
    <scope>NUCLEOTIDE SEQUENCE [LARGE SCALE GENOMIC DNA]</scope>
    <source>
        <strain evidence="3">S191</strain>
    </source>
</reference>
<evidence type="ECO:0000313" key="4">
    <source>
        <dbReference type="Proteomes" id="UP000673691"/>
    </source>
</evidence>
<dbReference type="GO" id="GO:0008270">
    <property type="term" value="F:zinc ion binding"/>
    <property type="evidence" value="ECO:0007669"/>
    <property type="project" value="UniProtKB-KW"/>
</dbReference>
<name>A0A8H7ZM41_9FUNG</name>
<evidence type="ECO:0000259" key="2">
    <source>
        <dbReference type="PROSITE" id="PS52013"/>
    </source>
</evidence>
<dbReference type="InterPro" id="IPR031615">
    <property type="entry name" value="Zfn-C6H2"/>
</dbReference>
<evidence type="ECO:0000256" key="1">
    <source>
        <dbReference type="PROSITE-ProRule" id="PRU01357"/>
    </source>
</evidence>
<dbReference type="Proteomes" id="UP000673691">
    <property type="component" value="Unassembled WGS sequence"/>
</dbReference>
<comment type="similarity">
    <text evidence="1">Belongs to the peptidase M24A family. Methionine aminopeptidase type 1 subfamily.</text>
</comment>
<keyword evidence="1" id="KW-0479">Metal-binding</keyword>
<keyword evidence="4" id="KW-1185">Reference proteome</keyword>
<dbReference type="AlphaFoldDB" id="A0A8H7ZM41"/>
<keyword evidence="1" id="KW-0863">Zinc-finger</keyword>
<proteinExistence type="inferred from homology"/>
<gene>
    <name evidence="3" type="ORF">BJ554DRAFT_4549</name>
</gene>
<feature type="domain" description="C6H2-type" evidence="2">
    <location>
        <begin position="26"/>
        <end position="84"/>
    </location>
</feature>
<dbReference type="PROSITE" id="PS52013">
    <property type="entry name" value="ZF_C6H2"/>
    <property type="match status" value="1"/>
</dbReference>
<dbReference type="EMBL" id="JAEFCI010012646">
    <property type="protein sequence ID" value="KAG5455879.1"/>
    <property type="molecule type" value="Genomic_DNA"/>
</dbReference>
<evidence type="ECO:0000313" key="3">
    <source>
        <dbReference type="EMBL" id="KAG5455879.1"/>
    </source>
</evidence>
<protein>
    <recommendedName>
        <fullName evidence="2">C6H2-type domain-containing protein</fullName>
    </recommendedName>
</protein>
<dbReference type="OrthoDB" id="3209743at2759"/>